<dbReference type="PANTHER" id="PTHR45911:SF9">
    <property type="entry name" value="MULTIPLE C2 AND TRANSMEMBRANE DOMAIN-CONTAINING PROTEIN 2"/>
    <property type="match status" value="1"/>
</dbReference>
<dbReference type="Proteomes" id="UP001460270">
    <property type="component" value="Unassembled WGS sequence"/>
</dbReference>
<protein>
    <submittedName>
        <fullName evidence="4">Uncharacterized protein</fullName>
    </submittedName>
</protein>
<keyword evidence="3" id="KW-0106">Calcium</keyword>
<evidence type="ECO:0000256" key="1">
    <source>
        <dbReference type="ARBA" id="ARBA00007923"/>
    </source>
</evidence>
<evidence type="ECO:0000313" key="4">
    <source>
        <dbReference type="EMBL" id="KAK7877259.1"/>
    </source>
</evidence>
<dbReference type="AlphaFoldDB" id="A0AAW0MEU1"/>
<dbReference type="GO" id="GO:0030672">
    <property type="term" value="C:synaptic vesicle membrane"/>
    <property type="evidence" value="ECO:0007669"/>
    <property type="project" value="TreeGrafter"/>
</dbReference>
<keyword evidence="5" id="KW-1185">Reference proteome</keyword>
<dbReference type="PANTHER" id="PTHR45911">
    <property type="entry name" value="C2 DOMAIN-CONTAINING PROTEIN"/>
    <property type="match status" value="1"/>
</dbReference>
<gene>
    <name evidence="4" type="ORF">WMY93_032034</name>
</gene>
<accession>A0AAW0MEU1</accession>
<reference evidence="5" key="1">
    <citation type="submission" date="2024-04" db="EMBL/GenBank/DDBJ databases">
        <title>Salinicola lusitanus LLJ914,a marine bacterium isolated from the Okinawa Trough.</title>
        <authorList>
            <person name="Li J."/>
        </authorList>
    </citation>
    <scope>NUCLEOTIDE SEQUENCE [LARGE SCALE GENOMIC DNA]</scope>
</reference>
<dbReference type="GO" id="GO:0005509">
    <property type="term" value="F:calcium ion binding"/>
    <property type="evidence" value="ECO:0007669"/>
    <property type="project" value="TreeGrafter"/>
</dbReference>
<organism evidence="4 5">
    <name type="scientific">Mugilogobius chulae</name>
    <name type="common">yellowstripe goby</name>
    <dbReference type="NCBI Taxonomy" id="88201"/>
    <lineage>
        <taxon>Eukaryota</taxon>
        <taxon>Metazoa</taxon>
        <taxon>Chordata</taxon>
        <taxon>Craniata</taxon>
        <taxon>Vertebrata</taxon>
        <taxon>Euteleostomi</taxon>
        <taxon>Actinopterygii</taxon>
        <taxon>Neopterygii</taxon>
        <taxon>Teleostei</taxon>
        <taxon>Neoteleostei</taxon>
        <taxon>Acanthomorphata</taxon>
        <taxon>Gobiaria</taxon>
        <taxon>Gobiiformes</taxon>
        <taxon>Gobioidei</taxon>
        <taxon>Gobiidae</taxon>
        <taxon>Gobionellinae</taxon>
        <taxon>Mugilogobius</taxon>
    </lineage>
</organism>
<sequence length="211" mass="24333">MSLDLNPIENVWDLLSVRVRRHEHPPETQQQLRAVKNGQQMCLFLKKEDLGRTYKGTITLEIDVIYNKVRAGVRTFKPKETKLTEETPKFNKKVLAQNIYRVRRISTAILYTLRYIKSCFQWESTQRSLIAFLAPPSVPDPHHIMSCPQAPAFVILIHNIMDGGCSSSIPLREPLTSALFAWEQKRHFNTVKKEVIAALLLREHIEACTVK</sequence>
<proteinExistence type="inferred from homology"/>
<name>A0AAW0MEU1_9GOBI</name>
<dbReference type="EMBL" id="JBBPFD010000707">
    <property type="protein sequence ID" value="KAK7877259.1"/>
    <property type="molecule type" value="Genomic_DNA"/>
</dbReference>
<evidence type="ECO:0000256" key="3">
    <source>
        <dbReference type="ARBA" id="ARBA00022837"/>
    </source>
</evidence>
<keyword evidence="2" id="KW-0479">Metal-binding</keyword>
<comment type="caution">
    <text evidence="4">The sequence shown here is derived from an EMBL/GenBank/DDBJ whole genome shotgun (WGS) entry which is preliminary data.</text>
</comment>
<evidence type="ECO:0000256" key="2">
    <source>
        <dbReference type="ARBA" id="ARBA00022723"/>
    </source>
</evidence>
<evidence type="ECO:0000313" key="5">
    <source>
        <dbReference type="Proteomes" id="UP001460270"/>
    </source>
</evidence>
<comment type="similarity">
    <text evidence="1">Belongs to the MCTP family.</text>
</comment>
<dbReference type="GO" id="GO:0046928">
    <property type="term" value="P:regulation of neurotransmitter secretion"/>
    <property type="evidence" value="ECO:0007669"/>
    <property type="project" value="TreeGrafter"/>
</dbReference>